<evidence type="ECO:0000313" key="6">
    <source>
        <dbReference type="EMBL" id="EFN55254.1"/>
    </source>
</evidence>
<dbReference type="KEGG" id="cvr:CHLNCDRAFT_134588"/>
<dbReference type="InterPro" id="IPR006768">
    <property type="entry name" value="Cwf19-like_C_dom-1"/>
</dbReference>
<dbReference type="Pfam" id="PF07690">
    <property type="entry name" value="MFS_1"/>
    <property type="match status" value="1"/>
</dbReference>
<dbReference type="SUPFAM" id="SSF103473">
    <property type="entry name" value="MFS general substrate transporter"/>
    <property type="match status" value="1"/>
</dbReference>
<dbReference type="InterPro" id="IPR040194">
    <property type="entry name" value="Cwf19-like"/>
</dbReference>
<feature type="transmembrane region" description="Helical" evidence="3">
    <location>
        <begin position="379"/>
        <end position="397"/>
    </location>
</feature>
<dbReference type="eggNOG" id="KOG2816">
    <property type="taxonomic scope" value="Eukaryota"/>
</dbReference>
<dbReference type="OrthoDB" id="2113965at2759"/>
<evidence type="ECO:0000259" key="5">
    <source>
        <dbReference type="Pfam" id="PF04677"/>
    </source>
</evidence>
<dbReference type="Pfam" id="PF04677">
    <property type="entry name" value="CwfJ_C_1"/>
    <property type="match status" value="1"/>
</dbReference>
<dbReference type="Gene3D" id="1.20.1250.20">
    <property type="entry name" value="MFS general substrate transporter like domains"/>
    <property type="match status" value="1"/>
</dbReference>
<feature type="compositionally biased region" description="Low complexity" evidence="2">
    <location>
        <begin position="468"/>
        <end position="490"/>
    </location>
</feature>
<feature type="transmembrane region" description="Helical" evidence="3">
    <location>
        <begin position="206"/>
        <end position="225"/>
    </location>
</feature>
<dbReference type="Proteomes" id="UP000008141">
    <property type="component" value="Unassembled WGS sequence"/>
</dbReference>
<name>E1ZG93_CHLVA</name>
<evidence type="ECO:0000256" key="3">
    <source>
        <dbReference type="SAM" id="Phobius"/>
    </source>
</evidence>
<evidence type="ECO:0008006" key="8">
    <source>
        <dbReference type="Google" id="ProtNLM"/>
    </source>
</evidence>
<reference evidence="6 7" key="1">
    <citation type="journal article" date="2010" name="Plant Cell">
        <title>The Chlorella variabilis NC64A genome reveals adaptation to photosymbiosis, coevolution with viruses, and cryptic sex.</title>
        <authorList>
            <person name="Blanc G."/>
            <person name="Duncan G."/>
            <person name="Agarkova I."/>
            <person name="Borodovsky M."/>
            <person name="Gurnon J."/>
            <person name="Kuo A."/>
            <person name="Lindquist E."/>
            <person name="Lucas S."/>
            <person name="Pangilinan J."/>
            <person name="Polle J."/>
            <person name="Salamov A."/>
            <person name="Terry A."/>
            <person name="Yamada T."/>
            <person name="Dunigan D.D."/>
            <person name="Grigoriev I.V."/>
            <person name="Claverie J.M."/>
            <person name="Van Etten J.L."/>
        </authorList>
    </citation>
    <scope>NUCLEOTIDE SEQUENCE [LARGE SCALE GENOMIC DNA]</scope>
    <source>
        <strain evidence="6 7">NC64A</strain>
    </source>
</reference>
<dbReference type="Gene3D" id="3.30.428.10">
    <property type="entry name" value="HIT-like"/>
    <property type="match status" value="1"/>
</dbReference>
<sequence length="1392" mass="148805">MRSHQHSPPHQEAQPLLRELWDTRAWRLFPLLLVYMSGLTLLVPHVPGIMTDYFAERRAGHTLHCDGLPSDAAAPDAAACRDAHADVVLWSSWTSFFSNSLVSIVLTPLLGHWSDLHGRKLFFLACSCIPLAIVLLHLTSGLPLLWYYVVQVFISSLSSVTVSLAYIADLLCRANRAATFGLIMAIFSVAIFIGPAAGAAMAPVTAALASLGTVGACAAYTLLILPESLSPGAKAAARLCHAQHRHQDAAPGAPGSPGGSSGGGGGGGGVVALSTLRAARILLRSPLFKRLTLCMMLTGVVSEGLQDLLVQYLKLKMEFGVADVSHIFMIFGACGLLVQTLLLRTLLNWLGEQRVLLVALAASAVQQVILAAAGVKWVAFLGIGLGSLGSMSFPTISSIKSNNAQASRGAPFVFGLVLMLLAIAVAATIPSTAGGSGGSIERQAAMPGGSSQGGGSDRESLLRKGVDGVAAAEAPWPAGEEAGAAAAARGGSRRRSGDLEGGGGSAAAEQSRIEKKSSKHKKQHDSSSGGGGGSSDEGGKLGGGGRRRGRGQPWDDPSSGSDSDGEGGLASGAQREDWMTKPMQRPKTDAQLAAEEEEQERQEEEEQRRDPDRPFVSERELNPYFKDGGSGVPGEGAAAGAPPVRPAAGIGDGGASWRLKALKRAQQQAEQEGKKLNEVVSERFGSLAELTGGLTAGRRAAHGMAHLHSARDRRATDPEFGARQAERRRMREGEEGGGGGEGGKGGKGREGDKAAYLSEMKSVRSQMQRPREAGSLSWRRGSECGERRQEGGPPGARRDGGDRGGGDGDRRREGERRGDRGDRGGGGDRDRRREDEAGERRRDREQHRGDRPRDDRPARGREEAEGRRRPARDPLGRHEDAAVLKAAAAELNQFQADGSFMDQFQAMQQQQQGGREGGEERPGAGAEVQPSASSGSDSEEAREAQRRQERPSAAAAMAAERASLAARPAAAAAGPAAEAGGGDGGEQRPAARSGGGGGANNLSVAAMLRARLTGKAPPPEAQAPPERETVVLPQVDARGRAVPGAFGREEAGTGLLDGGRKQKRVQRYEGGERSKYFADDDDTDLQTLMKRTKHGDEGDIDARLAAGITRSQRYKQADYDPDAEYDHDAGLEMLDKRAGKKGREGQQQRDKQRQIREYNRMNSALEKCRLCFSSASRPRHLAVAIGQSSYLALPARGRLVPGHCVIVPAEHVASTRQVDEQVWSELRNFKKCLIQMFMKQASGQEVVFFETALHLGSMRSHAVVECVPVPPAVAGRAPMFFKKAVDDATSEWAQHHAKRFIDTKAKGLRGSVPPNFPYLNVEFGISDGFVHVVDDEEKFDPGLARSVMIGLLSLPQEDMHRRARQENPSIQQQWAEEFRKQFEPYDWTRMLE</sequence>
<dbReference type="GO" id="GO:0071014">
    <property type="term" value="C:post-mRNA release spliceosomal complex"/>
    <property type="evidence" value="ECO:0007669"/>
    <property type="project" value="TreeGrafter"/>
</dbReference>
<dbReference type="SUPFAM" id="SSF54197">
    <property type="entry name" value="HIT-like"/>
    <property type="match status" value="1"/>
</dbReference>
<dbReference type="GeneID" id="17354563"/>
<dbReference type="InterPro" id="IPR036265">
    <property type="entry name" value="HIT-like_sf"/>
</dbReference>
<feature type="transmembrane region" description="Helical" evidence="3">
    <location>
        <begin position="96"/>
        <end position="114"/>
    </location>
</feature>
<feature type="compositionally biased region" description="Basic and acidic residues" evidence="2">
    <location>
        <begin position="724"/>
        <end position="734"/>
    </location>
</feature>
<dbReference type="InterPro" id="IPR011701">
    <property type="entry name" value="MFS"/>
</dbReference>
<feature type="transmembrane region" description="Helical" evidence="3">
    <location>
        <begin position="325"/>
        <end position="343"/>
    </location>
</feature>
<keyword evidence="3" id="KW-0472">Membrane</keyword>
<dbReference type="PANTHER" id="PTHR12072:SF5">
    <property type="entry name" value="CWF19-LIKE PROTEIN 2"/>
    <property type="match status" value="1"/>
</dbReference>
<feature type="transmembrane region" description="Helical" evidence="3">
    <location>
        <begin position="287"/>
        <end position="305"/>
    </location>
</feature>
<feature type="region of interest" description="Disordered" evidence="2">
    <location>
        <begin position="900"/>
        <end position="1067"/>
    </location>
</feature>
<feature type="transmembrane region" description="Helical" evidence="3">
    <location>
        <begin position="409"/>
        <end position="429"/>
    </location>
</feature>
<feature type="transmembrane region" description="Helical" evidence="3">
    <location>
        <begin position="28"/>
        <end position="46"/>
    </location>
</feature>
<feature type="transmembrane region" description="Helical" evidence="3">
    <location>
        <begin position="355"/>
        <end position="373"/>
    </location>
</feature>
<dbReference type="InParanoid" id="E1ZG93"/>
<dbReference type="InterPro" id="IPR036259">
    <property type="entry name" value="MFS_trans_sf"/>
</dbReference>
<feature type="region of interest" description="Disordered" evidence="2">
    <location>
        <begin position="702"/>
        <end position="881"/>
    </location>
</feature>
<feature type="domain" description="Cwf19-like C-terminal" evidence="5">
    <location>
        <begin position="1157"/>
        <end position="1282"/>
    </location>
</feature>
<dbReference type="PANTHER" id="PTHR12072">
    <property type="entry name" value="CWF19, CELL CYCLE CONTROL PROTEIN"/>
    <property type="match status" value="1"/>
</dbReference>
<feature type="compositionally biased region" description="Basic and acidic residues" evidence="2">
    <location>
        <begin position="456"/>
        <end position="466"/>
    </location>
</feature>
<keyword evidence="3" id="KW-0812">Transmembrane</keyword>
<feature type="compositionally biased region" description="Basic and acidic residues" evidence="2">
    <location>
        <begin position="780"/>
        <end position="881"/>
    </location>
</feature>
<accession>E1ZG93</accession>
<feature type="domain" description="Cwf19-like protein C-terminal" evidence="4">
    <location>
        <begin position="1291"/>
        <end position="1388"/>
    </location>
</feature>
<dbReference type="RefSeq" id="XP_005847356.1">
    <property type="nucleotide sequence ID" value="XM_005847294.1"/>
</dbReference>
<feature type="transmembrane region" description="Helical" evidence="3">
    <location>
        <begin position="180"/>
        <end position="200"/>
    </location>
</feature>
<dbReference type="GO" id="GO:0022857">
    <property type="term" value="F:transmembrane transporter activity"/>
    <property type="evidence" value="ECO:0007669"/>
    <property type="project" value="InterPro"/>
</dbReference>
<feature type="compositionally biased region" description="Low complexity" evidence="2">
    <location>
        <begin position="951"/>
        <end position="978"/>
    </location>
</feature>
<feature type="compositionally biased region" description="Gly residues" evidence="2">
    <location>
        <begin position="736"/>
        <end position="745"/>
    </location>
</feature>
<feature type="compositionally biased region" description="Low complexity" evidence="2">
    <location>
        <begin position="551"/>
        <end position="562"/>
    </location>
</feature>
<dbReference type="GO" id="GO:0000398">
    <property type="term" value="P:mRNA splicing, via spliceosome"/>
    <property type="evidence" value="ECO:0007669"/>
    <property type="project" value="TreeGrafter"/>
</dbReference>
<dbReference type="STRING" id="554065.E1ZG93"/>
<dbReference type="FunCoup" id="E1ZG93">
    <property type="interactions" value="1777"/>
</dbReference>
<feature type="compositionally biased region" description="Acidic residues" evidence="2">
    <location>
        <begin position="594"/>
        <end position="605"/>
    </location>
</feature>
<keyword evidence="3" id="KW-1133">Transmembrane helix</keyword>
<evidence type="ECO:0000256" key="2">
    <source>
        <dbReference type="SAM" id="MobiDB-lite"/>
    </source>
</evidence>
<organism evidence="7">
    <name type="scientific">Chlorella variabilis</name>
    <name type="common">Green alga</name>
    <dbReference type="NCBI Taxonomy" id="554065"/>
    <lineage>
        <taxon>Eukaryota</taxon>
        <taxon>Viridiplantae</taxon>
        <taxon>Chlorophyta</taxon>
        <taxon>core chlorophytes</taxon>
        <taxon>Trebouxiophyceae</taxon>
        <taxon>Chlorellales</taxon>
        <taxon>Chlorellaceae</taxon>
        <taxon>Chlorella clade</taxon>
        <taxon>Chlorella</taxon>
    </lineage>
</organism>
<feature type="transmembrane region" description="Helical" evidence="3">
    <location>
        <begin position="145"/>
        <end position="168"/>
    </location>
</feature>
<gene>
    <name evidence="6" type="ORF">CHLNCDRAFT_134588</name>
</gene>
<keyword evidence="7" id="KW-1185">Reference proteome</keyword>
<evidence type="ECO:0000256" key="1">
    <source>
        <dbReference type="ARBA" id="ARBA00006795"/>
    </source>
</evidence>
<feature type="compositionally biased region" description="Basic and acidic residues" evidence="2">
    <location>
        <begin position="939"/>
        <end position="950"/>
    </location>
</feature>
<feature type="compositionally biased region" description="Gly residues" evidence="2">
    <location>
        <begin position="528"/>
        <end position="544"/>
    </location>
</feature>
<feature type="compositionally biased region" description="Basic and acidic residues" evidence="2">
    <location>
        <begin position="606"/>
        <end position="621"/>
    </location>
</feature>
<feature type="compositionally biased region" description="Low complexity" evidence="2">
    <location>
        <begin position="635"/>
        <end position="649"/>
    </location>
</feature>
<feature type="region of interest" description="Disordered" evidence="2">
    <location>
        <begin position="433"/>
        <end position="654"/>
    </location>
</feature>
<dbReference type="Pfam" id="PF04676">
    <property type="entry name" value="CwfJ_C_2"/>
    <property type="match status" value="1"/>
</dbReference>
<proteinExistence type="inferred from homology"/>
<dbReference type="eggNOG" id="KOG2477">
    <property type="taxonomic scope" value="Eukaryota"/>
</dbReference>
<evidence type="ECO:0000259" key="4">
    <source>
        <dbReference type="Pfam" id="PF04676"/>
    </source>
</evidence>
<dbReference type="EMBL" id="GL433845">
    <property type="protein sequence ID" value="EFN55254.1"/>
    <property type="molecule type" value="Genomic_DNA"/>
</dbReference>
<dbReference type="InterPro" id="IPR006767">
    <property type="entry name" value="Cwf19-like_C_dom-2"/>
</dbReference>
<comment type="similarity">
    <text evidence="1">Belongs to the CWF19 family.</text>
</comment>
<feature type="transmembrane region" description="Helical" evidence="3">
    <location>
        <begin position="121"/>
        <end position="139"/>
    </location>
</feature>
<protein>
    <recommendedName>
        <fullName evidence="8">Cwf19-like C-terminal domain-containing protein</fullName>
    </recommendedName>
</protein>
<evidence type="ECO:0000313" key="7">
    <source>
        <dbReference type="Proteomes" id="UP000008141"/>
    </source>
</evidence>